<dbReference type="OrthoDB" id="9810005at2"/>
<sequence length="258" mass="28999">MELIDSHSHIDFAEFDHDRTDAILRAKDADVSHIIVSSTIADRWQLITNIVEATPSICHAAYGLHPMFMDDVNNDDLDKLKQYLQEHKAVAIGEIGLDFFIPESHQQQNKQKQIDIFVGQLAIADEFQLPVIIHARKSLDIVLKHLRQFPSLTGSIHSFSGSEQQAKQLIDLGFYLGFGGPITYTRATRLQQLVKKLPLDNMLIETDSPDQPDSSHHQQRNEPAYLPTVANTIAEIRGIDINQVASVTTTNAKRLFAL</sequence>
<dbReference type="FunFam" id="3.20.20.140:FF:000005">
    <property type="entry name" value="TatD family hydrolase"/>
    <property type="match status" value="1"/>
</dbReference>
<feature type="binding site" evidence="4">
    <location>
        <position position="9"/>
    </location>
    <ligand>
        <name>a divalent metal cation</name>
        <dbReference type="ChEBI" id="CHEBI:60240"/>
        <label>1</label>
    </ligand>
</feature>
<accession>A0A4R1FDX2</accession>
<keyword evidence="3" id="KW-0378">Hydrolase</keyword>
<comment type="similarity">
    <text evidence="1">Belongs to the metallo-dependent hydrolases superfamily. TatD-type hydrolase family.</text>
</comment>
<dbReference type="EMBL" id="SMFQ01000002">
    <property type="protein sequence ID" value="TCJ89051.1"/>
    <property type="molecule type" value="Genomic_DNA"/>
</dbReference>
<dbReference type="Pfam" id="PF01026">
    <property type="entry name" value="TatD_DNase"/>
    <property type="match status" value="1"/>
</dbReference>
<dbReference type="InterPro" id="IPR001130">
    <property type="entry name" value="TatD-like"/>
</dbReference>
<evidence type="ECO:0000256" key="3">
    <source>
        <dbReference type="ARBA" id="ARBA00022801"/>
    </source>
</evidence>
<dbReference type="InterPro" id="IPR015991">
    <property type="entry name" value="TatD/YcfH-like"/>
</dbReference>
<evidence type="ECO:0000256" key="2">
    <source>
        <dbReference type="ARBA" id="ARBA00022723"/>
    </source>
</evidence>
<dbReference type="PANTHER" id="PTHR46124:SF3">
    <property type="entry name" value="HYDROLASE"/>
    <property type="match status" value="1"/>
</dbReference>
<gene>
    <name evidence="6" type="ORF">EV695_0912</name>
</gene>
<feature type="binding site" evidence="4">
    <location>
        <position position="157"/>
    </location>
    <ligand>
        <name>a divalent metal cation</name>
        <dbReference type="ChEBI" id="CHEBI:60240"/>
        <label>2</label>
    </ligand>
</feature>
<proteinExistence type="inferred from homology"/>
<dbReference type="GO" id="GO:0046872">
    <property type="term" value="F:metal ion binding"/>
    <property type="evidence" value="ECO:0007669"/>
    <property type="project" value="UniProtKB-KW"/>
</dbReference>
<dbReference type="RefSeq" id="WP_131904708.1">
    <property type="nucleotide sequence ID" value="NZ_BAAAFU010000008.1"/>
</dbReference>
<dbReference type="GO" id="GO:0004536">
    <property type="term" value="F:DNA nuclease activity"/>
    <property type="evidence" value="ECO:0007669"/>
    <property type="project" value="InterPro"/>
</dbReference>
<dbReference type="PANTHER" id="PTHR46124">
    <property type="entry name" value="D-AMINOACYL-TRNA DEACYLASE"/>
    <property type="match status" value="1"/>
</dbReference>
<dbReference type="GO" id="GO:0016788">
    <property type="term" value="F:hydrolase activity, acting on ester bonds"/>
    <property type="evidence" value="ECO:0007669"/>
    <property type="project" value="InterPro"/>
</dbReference>
<dbReference type="CDD" id="cd01310">
    <property type="entry name" value="TatD_DNAse"/>
    <property type="match status" value="1"/>
</dbReference>
<dbReference type="PROSITE" id="PS01137">
    <property type="entry name" value="TATD_1"/>
    <property type="match status" value="1"/>
</dbReference>
<feature type="binding site" evidence="4">
    <location>
        <position position="207"/>
    </location>
    <ligand>
        <name>a divalent metal cation</name>
        <dbReference type="ChEBI" id="CHEBI:60240"/>
        <label>1</label>
    </ligand>
</feature>
<evidence type="ECO:0000256" key="4">
    <source>
        <dbReference type="PIRSR" id="PIRSR005902-1"/>
    </source>
</evidence>
<dbReference type="AlphaFoldDB" id="A0A4R1FDX2"/>
<dbReference type="InterPro" id="IPR032466">
    <property type="entry name" value="Metal_Hydrolase"/>
</dbReference>
<keyword evidence="7" id="KW-1185">Reference proteome</keyword>
<dbReference type="SUPFAM" id="SSF51556">
    <property type="entry name" value="Metallo-dependent hydrolases"/>
    <property type="match status" value="1"/>
</dbReference>
<protein>
    <submittedName>
        <fullName evidence="6">TatD DNase family protein</fullName>
    </submittedName>
</protein>
<dbReference type="PIRSF" id="PIRSF005902">
    <property type="entry name" value="DNase_TatD"/>
    <property type="match status" value="1"/>
</dbReference>
<organism evidence="6 7">
    <name type="scientific">Cocleimonas flava</name>
    <dbReference type="NCBI Taxonomy" id="634765"/>
    <lineage>
        <taxon>Bacteria</taxon>
        <taxon>Pseudomonadati</taxon>
        <taxon>Pseudomonadota</taxon>
        <taxon>Gammaproteobacteria</taxon>
        <taxon>Thiotrichales</taxon>
        <taxon>Thiotrichaceae</taxon>
        <taxon>Cocleimonas</taxon>
    </lineage>
</organism>
<feature type="region of interest" description="Disordered" evidence="5">
    <location>
        <begin position="204"/>
        <end position="224"/>
    </location>
</feature>
<evidence type="ECO:0000256" key="1">
    <source>
        <dbReference type="ARBA" id="ARBA00009275"/>
    </source>
</evidence>
<evidence type="ECO:0000313" key="7">
    <source>
        <dbReference type="Proteomes" id="UP000294887"/>
    </source>
</evidence>
<comment type="caution">
    <text evidence="6">The sequence shown here is derived from an EMBL/GenBank/DDBJ whole genome shotgun (WGS) entry which is preliminary data.</text>
</comment>
<dbReference type="Gene3D" id="3.20.20.140">
    <property type="entry name" value="Metal-dependent hydrolases"/>
    <property type="match status" value="1"/>
</dbReference>
<dbReference type="NCBIfam" id="TIGR00010">
    <property type="entry name" value="YchF/TatD family DNA exonuclease"/>
    <property type="match status" value="1"/>
</dbReference>
<dbReference type="Proteomes" id="UP000294887">
    <property type="component" value="Unassembled WGS sequence"/>
</dbReference>
<evidence type="ECO:0000256" key="5">
    <source>
        <dbReference type="SAM" id="MobiDB-lite"/>
    </source>
</evidence>
<feature type="binding site" evidence="4">
    <location>
        <position position="94"/>
    </location>
    <ligand>
        <name>a divalent metal cation</name>
        <dbReference type="ChEBI" id="CHEBI:60240"/>
        <label>1</label>
    </ligand>
</feature>
<dbReference type="GO" id="GO:0005829">
    <property type="term" value="C:cytosol"/>
    <property type="evidence" value="ECO:0007669"/>
    <property type="project" value="TreeGrafter"/>
</dbReference>
<feature type="binding site" evidence="4">
    <location>
        <position position="134"/>
    </location>
    <ligand>
        <name>a divalent metal cation</name>
        <dbReference type="ChEBI" id="CHEBI:60240"/>
        <label>2</label>
    </ligand>
</feature>
<evidence type="ECO:0000313" key="6">
    <source>
        <dbReference type="EMBL" id="TCJ89051.1"/>
    </source>
</evidence>
<keyword evidence="2 4" id="KW-0479">Metal-binding</keyword>
<reference evidence="6 7" key="1">
    <citation type="submission" date="2019-03" db="EMBL/GenBank/DDBJ databases">
        <title>Genomic Encyclopedia of Type Strains, Phase IV (KMG-IV): sequencing the most valuable type-strain genomes for metagenomic binning, comparative biology and taxonomic classification.</title>
        <authorList>
            <person name="Goeker M."/>
        </authorList>
    </citation>
    <scope>NUCLEOTIDE SEQUENCE [LARGE SCALE GENOMIC DNA]</scope>
    <source>
        <strain evidence="6 7">DSM 24830</strain>
    </source>
</reference>
<name>A0A4R1FDX2_9GAMM</name>
<feature type="binding site" evidence="4">
    <location>
        <position position="7"/>
    </location>
    <ligand>
        <name>a divalent metal cation</name>
        <dbReference type="ChEBI" id="CHEBI:60240"/>
        <label>1</label>
    </ligand>
</feature>
<dbReference type="InterPro" id="IPR018228">
    <property type="entry name" value="DNase_TatD-rel_CS"/>
</dbReference>